<reference evidence="3 4" key="1">
    <citation type="submission" date="2020-03" db="EMBL/GenBank/DDBJ databases">
        <title>Two novel Motilibacter sp.</title>
        <authorList>
            <person name="Liu S."/>
        </authorList>
    </citation>
    <scope>NUCLEOTIDE SEQUENCE [LARGE SCALE GENOMIC DNA]</scope>
    <source>
        <strain evidence="3 4">E257</strain>
    </source>
</reference>
<sequence>MIGTTDISGVIGGTLYGSDGEKIGKIGQVYLDDQTGQPEWLTVHTGLFSTKETFVPLAEASTTGDEVRVPYTKDQIKDAPNVDPEGGHLSEAEEGELFRYYGVQQTGTAGYAGGTEGYAGTERTEGYTGTEGFAATEGRAGYDEAGTVGHDTSGPTTDDAMTRSEERLRAGKETVTAGRARLRKWVETEQQTVTVPVTTERATLVTEPITDENYDRATSGPAISEEEHEVVLHAERPVVTTEAVPVERVRLDVESETVDETVTGDVRKERIELEGDVDAGTTRR</sequence>
<dbReference type="Pfam" id="PF09557">
    <property type="entry name" value="DUF2382"/>
    <property type="match status" value="1"/>
</dbReference>
<dbReference type="RefSeq" id="WP_166281034.1">
    <property type="nucleotide sequence ID" value="NZ_JAANNP010000003.1"/>
</dbReference>
<proteinExistence type="predicted"/>
<dbReference type="PANTHER" id="PTHR38463:SF1">
    <property type="entry name" value="STRESS RESPONSE PROTEIN YSNF"/>
    <property type="match status" value="1"/>
</dbReference>
<feature type="domain" description="PRC-barrel" evidence="1">
    <location>
        <begin position="10"/>
        <end position="75"/>
    </location>
</feature>
<evidence type="ECO:0000259" key="1">
    <source>
        <dbReference type="Pfam" id="PF05239"/>
    </source>
</evidence>
<dbReference type="InterPro" id="IPR019060">
    <property type="entry name" value="DUF2382"/>
</dbReference>
<evidence type="ECO:0000313" key="3">
    <source>
        <dbReference type="EMBL" id="NHC13998.1"/>
    </source>
</evidence>
<protein>
    <submittedName>
        <fullName evidence="3">PRC and DUF2382 domain-containing protein</fullName>
    </submittedName>
</protein>
<dbReference type="PANTHER" id="PTHR38463">
    <property type="entry name" value="STRESS RESPONSE PROTEIN YSNF"/>
    <property type="match status" value="1"/>
</dbReference>
<accession>A0ABX0GXN5</accession>
<dbReference type="Gene3D" id="3.90.50.10">
    <property type="entry name" value="Photosynthetic Reaction Center, subunit H, domain 2"/>
    <property type="match status" value="1"/>
</dbReference>
<organism evidence="3 4">
    <name type="scientific">Motilibacter deserti</name>
    <dbReference type="NCBI Taxonomy" id="2714956"/>
    <lineage>
        <taxon>Bacteria</taxon>
        <taxon>Bacillati</taxon>
        <taxon>Actinomycetota</taxon>
        <taxon>Actinomycetes</taxon>
        <taxon>Motilibacterales</taxon>
        <taxon>Motilibacteraceae</taxon>
        <taxon>Motilibacter</taxon>
    </lineage>
</organism>
<name>A0ABX0GXN5_9ACTN</name>
<keyword evidence="4" id="KW-1185">Reference proteome</keyword>
<dbReference type="InterPro" id="IPR027275">
    <property type="entry name" value="PRC-brl_dom"/>
</dbReference>
<comment type="caution">
    <text evidence="3">The sequence shown here is derived from an EMBL/GenBank/DDBJ whole genome shotgun (WGS) entry which is preliminary data.</text>
</comment>
<evidence type="ECO:0000313" key="4">
    <source>
        <dbReference type="Proteomes" id="UP000800981"/>
    </source>
</evidence>
<feature type="domain" description="DUF2382" evidence="2">
    <location>
        <begin position="161"/>
        <end position="272"/>
    </location>
</feature>
<dbReference type="Pfam" id="PF05239">
    <property type="entry name" value="PRC"/>
    <property type="match status" value="1"/>
</dbReference>
<evidence type="ECO:0000259" key="2">
    <source>
        <dbReference type="Pfam" id="PF09557"/>
    </source>
</evidence>
<dbReference type="EMBL" id="JAANNP010000003">
    <property type="protein sequence ID" value="NHC13998.1"/>
    <property type="molecule type" value="Genomic_DNA"/>
</dbReference>
<dbReference type="Proteomes" id="UP000800981">
    <property type="component" value="Unassembled WGS sequence"/>
</dbReference>
<dbReference type="InterPro" id="IPR052967">
    <property type="entry name" value="Stress_Response_Assoc"/>
</dbReference>
<dbReference type="InterPro" id="IPR014747">
    <property type="entry name" value="Bac_photo_RC_H_C"/>
</dbReference>
<gene>
    <name evidence="3" type="ORF">G9H71_09420</name>
</gene>
<dbReference type="SUPFAM" id="SSF50346">
    <property type="entry name" value="PRC-barrel domain"/>
    <property type="match status" value="1"/>
</dbReference>
<dbReference type="InterPro" id="IPR011033">
    <property type="entry name" value="PRC_barrel-like_sf"/>
</dbReference>